<proteinExistence type="predicted"/>
<evidence type="ECO:0000313" key="3">
    <source>
        <dbReference type="Proteomes" id="UP000183471"/>
    </source>
</evidence>
<name>A0ABY0T7M5_9PROT</name>
<dbReference type="Proteomes" id="UP000183471">
    <property type="component" value="Unassembled WGS sequence"/>
</dbReference>
<feature type="region of interest" description="Disordered" evidence="1">
    <location>
        <begin position="1"/>
        <end position="87"/>
    </location>
</feature>
<keyword evidence="3" id="KW-1185">Reference proteome</keyword>
<evidence type="ECO:0000256" key="1">
    <source>
        <dbReference type="SAM" id="MobiDB-lite"/>
    </source>
</evidence>
<feature type="compositionally biased region" description="Polar residues" evidence="1">
    <location>
        <begin position="69"/>
        <end position="87"/>
    </location>
</feature>
<evidence type="ECO:0000313" key="2">
    <source>
        <dbReference type="EMBL" id="SDQ39755.1"/>
    </source>
</evidence>
<sequence>MTKEKIRPPTEPFTPDPTRGSLHYRRDPASDLPTDPPRHGKADQDGNKAVSPKQKAMSNPAGSRAHSTHGGTSQQHAKAGSQSKENK</sequence>
<protein>
    <submittedName>
        <fullName evidence="2">Uncharacterized protein</fullName>
    </submittedName>
</protein>
<comment type="caution">
    <text evidence="2">The sequence shown here is derived from an EMBL/GenBank/DDBJ whole genome shotgun (WGS) entry which is preliminary data.</text>
</comment>
<dbReference type="EMBL" id="FNKY01000001">
    <property type="protein sequence ID" value="SDQ39755.1"/>
    <property type="molecule type" value="Genomic_DNA"/>
</dbReference>
<feature type="compositionally biased region" description="Basic and acidic residues" evidence="1">
    <location>
        <begin position="36"/>
        <end position="46"/>
    </location>
</feature>
<gene>
    <name evidence="2" type="ORF">SAMN05216402_0694</name>
</gene>
<organism evidence="2 3">
    <name type="scientific">Nitrosospira multiformis</name>
    <dbReference type="NCBI Taxonomy" id="1231"/>
    <lineage>
        <taxon>Bacteria</taxon>
        <taxon>Pseudomonadati</taxon>
        <taxon>Pseudomonadota</taxon>
        <taxon>Betaproteobacteria</taxon>
        <taxon>Nitrosomonadales</taxon>
        <taxon>Nitrosomonadaceae</taxon>
        <taxon>Nitrosospira</taxon>
    </lineage>
</organism>
<accession>A0ABY0T7M5</accession>
<reference evidence="2 3" key="1">
    <citation type="submission" date="2016-10" db="EMBL/GenBank/DDBJ databases">
        <authorList>
            <person name="Varghese N."/>
            <person name="Submissions S."/>
        </authorList>
    </citation>
    <scope>NUCLEOTIDE SEQUENCE [LARGE SCALE GENOMIC DNA]</scope>
    <source>
        <strain evidence="2 3">Nl1</strain>
    </source>
</reference>